<dbReference type="EMBL" id="JBHTCA010000003">
    <property type="protein sequence ID" value="MFC7408174.1"/>
    <property type="molecule type" value="Genomic_DNA"/>
</dbReference>
<evidence type="ECO:0000313" key="1">
    <source>
        <dbReference type="EMBL" id="MFC7408174.1"/>
    </source>
</evidence>
<organism evidence="1 2">
    <name type="scientific">Hydrogenophaga atypica</name>
    <dbReference type="NCBI Taxonomy" id="249409"/>
    <lineage>
        <taxon>Bacteria</taxon>
        <taxon>Pseudomonadati</taxon>
        <taxon>Pseudomonadota</taxon>
        <taxon>Betaproteobacteria</taxon>
        <taxon>Burkholderiales</taxon>
        <taxon>Comamonadaceae</taxon>
        <taxon>Hydrogenophaga</taxon>
    </lineage>
</organism>
<accession>A0ABW2QFF2</accession>
<evidence type="ECO:0000313" key="2">
    <source>
        <dbReference type="Proteomes" id="UP001596501"/>
    </source>
</evidence>
<protein>
    <recommendedName>
        <fullName evidence="3">YcaO domain-containing protein</fullName>
    </recommendedName>
</protein>
<gene>
    <name evidence="1" type="ORF">ACFQPB_04820</name>
</gene>
<evidence type="ECO:0008006" key="3">
    <source>
        <dbReference type="Google" id="ProtNLM"/>
    </source>
</evidence>
<proteinExistence type="predicted"/>
<sequence length="305" mass="32637">MAEGVEVMGSAAQALRPDATATAPSADEACQQALHRAMARHAAGFWDAEALTKHPPQPPHGTGPGPWVRMWAGDEQRRDVWMPAARVYAPFRLANGRVVGDLDGLACADALAAARSAAQHQQIKRRAMLPLWQALARQQRAASAPQPADGVRDLIVCHSHGLSVAISFQWSRSGPLFGVAGVGCAANDDKALTLARSDRMHTEALLRLQQAGVWGGLPEACPPGLDDHVHRLAWRQDEALAMATLVGRWRARARPTGGAVQRSALAWADLTPAALREAGLWVVRALWLDGEGGALNRPTPLSPLR</sequence>
<reference evidence="2" key="1">
    <citation type="journal article" date="2019" name="Int. J. Syst. Evol. Microbiol.">
        <title>The Global Catalogue of Microorganisms (GCM) 10K type strain sequencing project: providing services to taxonomists for standard genome sequencing and annotation.</title>
        <authorList>
            <consortium name="The Broad Institute Genomics Platform"/>
            <consortium name="The Broad Institute Genome Sequencing Center for Infectious Disease"/>
            <person name="Wu L."/>
            <person name="Ma J."/>
        </authorList>
    </citation>
    <scope>NUCLEOTIDE SEQUENCE [LARGE SCALE GENOMIC DNA]</scope>
    <source>
        <strain evidence="2">CGMCC 1.12371</strain>
    </source>
</reference>
<dbReference type="Proteomes" id="UP001596501">
    <property type="component" value="Unassembled WGS sequence"/>
</dbReference>
<dbReference type="RefSeq" id="WP_382220222.1">
    <property type="nucleotide sequence ID" value="NZ_JBHTCA010000003.1"/>
</dbReference>
<name>A0ABW2QFF2_9BURK</name>
<keyword evidence="2" id="KW-1185">Reference proteome</keyword>
<comment type="caution">
    <text evidence="1">The sequence shown here is derived from an EMBL/GenBank/DDBJ whole genome shotgun (WGS) entry which is preliminary data.</text>
</comment>